<comment type="subcellular location">
    <subcellularLocation>
        <location evidence="1">Endoplasmic reticulum</location>
    </subcellularLocation>
    <subcellularLocation>
        <location evidence="3">Golgi apparatus</location>
    </subcellularLocation>
    <subcellularLocation>
        <location evidence="2">Lysosome</location>
    </subcellularLocation>
    <subcellularLocation>
        <location evidence="4">Secreted</location>
    </subcellularLocation>
</comment>
<proteinExistence type="predicted"/>
<organism evidence="23 24">
    <name type="scientific">Chitinophaga japonensis</name>
    <name type="common">Flexibacter japonensis</name>
    <dbReference type="NCBI Taxonomy" id="104662"/>
    <lineage>
        <taxon>Bacteria</taxon>
        <taxon>Pseudomonadati</taxon>
        <taxon>Bacteroidota</taxon>
        <taxon>Chitinophagia</taxon>
        <taxon>Chitinophagales</taxon>
        <taxon>Chitinophagaceae</taxon>
        <taxon>Chitinophaga</taxon>
    </lineage>
</organism>
<keyword evidence="9" id="KW-0479">Metal-binding</keyword>
<dbReference type="GO" id="GO:0006508">
    <property type="term" value="P:proteolysis"/>
    <property type="evidence" value="ECO:0007669"/>
    <property type="project" value="UniProtKB-KW"/>
</dbReference>
<evidence type="ECO:0000313" key="23">
    <source>
        <dbReference type="EMBL" id="TWI92219.1"/>
    </source>
</evidence>
<dbReference type="AlphaFoldDB" id="A0A562TFA2"/>
<comment type="subunit">
    <text evidence="19">Homodimer. The monomeric form is inactive while the homodimer is active.</text>
</comment>
<evidence type="ECO:0000256" key="17">
    <source>
        <dbReference type="ARBA" id="ARBA00023180"/>
    </source>
</evidence>
<dbReference type="GO" id="GO:0070573">
    <property type="term" value="F:metallodipeptidase activity"/>
    <property type="evidence" value="ECO:0007669"/>
    <property type="project" value="InterPro"/>
</dbReference>
<accession>A0A562TFA2</accession>
<keyword evidence="18" id="KW-0458">Lysosome</keyword>
<evidence type="ECO:0000256" key="1">
    <source>
        <dbReference type="ARBA" id="ARBA00004240"/>
    </source>
</evidence>
<dbReference type="GO" id="GO:0004180">
    <property type="term" value="F:carboxypeptidase activity"/>
    <property type="evidence" value="ECO:0007669"/>
    <property type="project" value="UniProtKB-KW"/>
</dbReference>
<dbReference type="GO" id="GO:0005576">
    <property type="term" value="C:extracellular region"/>
    <property type="evidence" value="ECO:0007669"/>
    <property type="project" value="UniProtKB-SubCell"/>
</dbReference>
<keyword evidence="14" id="KW-0333">Golgi apparatus</keyword>
<dbReference type="EMBL" id="VLLG01000002">
    <property type="protein sequence ID" value="TWI92219.1"/>
    <property type="molecule type" value="Genomic_DNA"/>
</dbReference>
<evidence type="ECO:0000256" key="8">
    <source>
        <dbReference type="ARBA" id="ARBA00022670"/>
    </source>
</evidence>
<evidence type="ECO:0000256" key="7">
    <source>
        <dbReference type="ARBA" id="ARBA00022645"/>
    </source>
</evidence>
<sequence length="459" mass="50490">MLRCLLPISFVFSISVATAQQHDQDSVQLRKLADEVLTHSTAYANLKILTKEIGGRLAGSPEMYKAEQWGVKALQAAGADTVYLQECMVPHWVRGDKEEVRIISKRRDFVPPLQVTALGNSVGSDPAGITAPVLEVSSFDDLEAKKDEVKGKIVFYNYHFNPRFIKTFHAYGDAFMYRADGASRAAKYGALAVIVRSMSHAADNFPHTGAMRYNDSFPKVPAVAIGLEDADLLSDRIRDDKDMKLYLHTSCRFLPDTIGHNVIAELRGSEHPDEIITVGGHLDSWDVNEGAHDDGAGCVQSIEVLRAFKALGIRPKRTLRVVLFANEENGTRGAKKYADAARAAGEHHLFALESDAGGFTPRGFTLTMSPAQRAKVESWKNLFLPYGLYDFSEVGGGVDVGMLNEALGTPMGELSPDSQRYFDVHHAASDVFEAVNKRELELGAFSMAALIYMIDRYGL</sequence>
<keyword evidence="6" id="KW-0964">Secreted</keyword>
<dbReference type="PANTHER" id="PTHR12053:SF3">
    <property type="entry name" value="CARBOXYPEPTIDASE Q"/>
    <property type="match status" value="1"/>
</dbReference>
<evidence type="ECO:0000256" key="12">
    <source>
        <dbReference type="ARBA" id="ARBA00022824"/>
    </source>
</evidence>
<dbReference type="Proteomes" id="UP000316778">
    <property type="component" value="Unassembled WGS sequence"/>
</dbReference>
<evidence type="ECO:0000256" key="3">
    <source>
        <dbReference type="ARBA" id="ARBA00004555"/>
    </source>
</evidence>
<keyword evidence="7" id="KW-0121">Carboxypeptidase</keyword>
<evidence type="ECO:0000256" key="15">
    <source>
        <dbReference type="ARBA" id="ARBA00023049"/>
    </source>
</evidence>
<gene>
    <name evidence="23" type="ORF">LX66_1604</name>
</gene>
<evidence type="ECO:0000256" key="10">
    <source>
        <dbReference type="ARBA" id="ARBA00022729"/>
    </source>
</evidence>
<feature type="domain" description="Peptidase M28" evidence="22">
    <location>
        <begin position="261"/>
        <end position="441"/>
    </location>
</feature>
<keyword evidence="8" id="KW-0645">Protease</keyword>
<keyword evidence="11" id="KW-0378">Hydrolase</keyword>
<dbReference type="Gene3D" id="3.50.30.30">
    <property type="match status" value="1"/>
</dbReference>
<dbReference type="Pfam" id="PF04389">
    <property type="entry name" value="Peptidase_M28"/>
    <property type="match status" value="1"/>
</dbReference>
<keyword evidence="10 21" id="KW-0732">Signal</keyword>
<keyword evidence="13" id="KW-0862">Zinc</keyword>
<keyword evidence="24" id="KW-1185">Reference proteome</keyword>
<protein>
    <recommendedName>
        <fullName evidence="5">Carboxypeptidase Q</fullName>
    </recommendedName>
    <alternativeName>
        <fullName evidence="20">Plasma glutamate carboxypeptidase</fullName>
    </alternativeName>
</protein>
<dbReference type="InterPro" id="IPR007484">
    <property type="entry name" value="Peptidase_M28"/>
</dbReference>
<comment type="caution">
    <text evidence="23">The sequence shown here is derived from an EMBL/GenBank/DDBJ whole genome shotgun (WGS) entry which is preliminary data.</text>
</comment>
<evidence type="ECO:0000256" key="4">
    <source>
        <dbReference type="ARBA" id="ARBA00004613"/>
    </source>
</evidence>
<evidence type="ECO:0000256" key="11">
    <source>
        <dbReference type="ARBA" id="ARBA00022801"/>
    </source>
</evidence>
<dbReference type="GO" id="GO:0046872">
    <property type="term" value="F:metal ion binding"/>
    <property type="evidence" value="ECO:0007669"/>
    <property type="project" value="UniProtKB-KW"/>
</dbReference>
<evidence type="ECO:0000256" key="13">
    <source>
        <dbReference type="ARBA" id="ARBA00022833"/>
    </source>
</evidence>
<feature type="chain" id="PRO_5022103014" description="Carboxypeptidase Q" evidence="21">
    <location>
        <begin position="20"/>
        <end position="459"/>
    </location>
</feature>
<evidence type="ECO:0000313" key="24">
    <source>
        <dbReference type="Proteomes" id="UP000316778"/>
    </source>
</evidence>
<keyword evidence="15" id="KW-0482">Metalloprotease</keyword>
<evidence type="ECO:0000256" key="2">
    <source>
        <dbReference type="ARBA" id="ARBA00004371"/>
    </source>
</evidence>
<evidence type="ECO:0000259" key="22">
    <source>
        <dbReference type="Pfam" id="PF04389"/>
    </source>
</evidence>
<keyword evidence="12" id="KW-0256">Endoplasmic reticulum</keyword>
<keyword evidence="16" id="KW-0865">Zymogen</keyword>
<dbReference type="Gene3D" id="3.40.630.10">
    <property type="entry name" value="Zn peptidases"/>
    <property type="match status" value="1"/>
</dbReference>
<feature type="signal peptide" evidence="21">
    <location>
        <begin position="1"/>
        <end position="19"/>
    </location>
</feature>
<keyword evidence="17" id="KW-0325">Glycoprotein</keyword>
<name>A0A562TFA2_CHIJA</name>
<evidence type="ECO:0000256" key="21">
    <source>
        <dbReference type="SAM" id="SignalP"/>
    </source>
</evidence>
<evidence type="ECO:0000256" key="9">
    <source>
        <dbReference type="ARBA" id="ARBA00022723"/>
    </source>
</evidence>
<dbReference type="SUPFAM" id="SSF53187">
    <property type="entry name" value="Zn-dependent exopeptidases"/>
    <property type="match status" value="1"/>
</dbReference>
<evidence type="ECO:0000256" key="6">
    <source>
        <dbReference type="ARBA" id="ARBA00022525"/>
    </source>
</evidence>
<evidence type="ECO:0000256" key="18">
    <source>
        <dbReference type="ARBA" id="ARBA00023228"/>
    </source>
</evidence>
<dbReference type="OrthoDB" id="9769665at2"/>
<dbReference type="GO" id="GO:0005764">
    <property type="term" value="C:lysosome"/>
    <property type="evidence" value="ECO:0007669"/>
    <property type="project" value="UniProtKB-SubCell"/>
</dbReference>
<evidence type="ECO:0000256" key="5">
    <source>
        <dbReference type="ARBA" id="ARBA00014116"/>
    </source>
</evidence>
<dbReference type="InterPro" id="IPR039866">
    <property type="entry name" value="CPQ"/>
</dbReference>
<dbReference type="PANTHER" id="PTHR12053">
    <property type="entry name" value="PROTEASE FAMILY M28 PLASMA GLUTAMATE CARBOXYPEPTIDASE-RELATED"/>
    <property type="match status" value="1"/>
</dbReference>
<evidence type="ECO:0000256" key="16">
    <source>
        <dbReference type="ARBA" id="ARBA00023145"/>
    </source>
</evidence>
<evidence type="ECO:0000256" key="14">
    <source>
        <dbReference type="ARBA" id="ARBA00023034"/>
    </source>
</evidence>
<reference evidence="23 24" key="1">
    <citation type="journal article" date="2013" name="Stand. Genomic Sci.">
        <title>Genomic Encyclopedia of Type Strains, Phase I: The one thousand microbial genomes (KMG-I) project.</title>
        <authorList>
            <person name="Kyrpides N.C."/>
            <person name="Woyke T."/>
            <person name="Eisen J.A."/>
            <person name="Garrity G."/>
            <person name="Lilburn T.G."/>
            <person name="Beck B.J."/>
            <person name="Whitman W.B."/>
            <person name="Hugenholtz P."/>
            <person name="Klenk H.P."/>
        </authorList>
    </citation>
    <scope>NUCLEOTIDE SEQUENCE [LARGE SCALE GENOMIC DNA]</scope>
    <source>
        <strain evidence="23 24">DSM 13484</strain>
    </source>
</reference>
<dbReference type="RefSeq" id="WP_145711538.1">
    <property type="nucleotide sequence ID" value="NZ_BAAAFY010000001.1"/>
</dbReference>
<evidence type="ECO:0000256" key="20">
    <source>
        <dbReference type="ARBA" id="ARBA00033328"/>
    </source>
</evidence>
<evidence type="ECO:0000256" key="19">
    <source>
        <dbReference type="ARBA" id="ARBA00025833"/>
    </source>
</evidence>